<protein>
    <submittedName>
        <fullName evidence="1">Uncharacterized protein</fullName>
    </submittedName>
</protein>
<reference evidence="1" key="2">
    <citation type="journal article" date="2015" name="Fish Shellfish Immunol.">
        <title>Early steps in the European eel (Anguilla anguilla)-Vibrio vulnificus interaction in the gills: Role of the RtxA13 toxin.</title>
        <authorList>
            <person name="Callol A."/>
            <person name="Pajuelo D."/>
            <person name="Ebbesson L."/>
            <person name="Teles M."/>
            <person name="MacKenzie S."/>
            <person name="Amaro C."/>
        </authorList>
    </citation>
    <scope>NUCLEOTIDE SEQUENCE</scope>
</reference>
<proteinExistence type="predicted"/>
<reference evidence="1" key="1">
    <citation type="submission" date="2014-11" db="EMBL/GenBank/DDBJ databases">
        <authorList>
            <person name="Amaro Gonzalez C."/>
        </authorList>
    </citation>
    <scope>NUCLEOTIDE SEQUENCE</scope>
</reference>
<organism evidence="1">
    <name type="scientific">Anguilla anguilla</name>
    <name type="common">European freshwater eel</name>
    <name type="synonym">Muraena anguilla</name>
    <dbReference type="NCBI Taxonomy" id="7936"/>
    <lineage>
        <taxon>Eukaryota</taxon>
        <taxon>Metazoa</taxon>
        <taxon>Chordata</taxon>
        <taxon>Craniata</taxon>
        <taxon>Vertebrata</taxon>
        <taxon>Euteleostomi</taxon>
        <taxon>Actinopterygii</taxon>
        <taxon>Neopterygii</taxon>
        <taxon>Teleostei</taxon>
        <taxon>Anguilliformes</taxon>
        <taxon>Anguillidae</taxon>
        <taxon>Anguilla</taxon>
    </lineage>
</organism>
<sequence length="15" mass="1550">MPSCMTGTVSSALKH</sequence>
<evidence type="ECO:0000313" key="1">
    <source>
        <dbReference type="EMBL" id="JAH18593.1"/>
    </source>
</evidence>
<accession>A0A0E9QR51</accession>
<dbReference type="EMBL" id="GBXM01089984">
    <property type="protein sequence ID" value="JAH18593.1"/>
    <property type="molecule type" value="Transcribed_RNA"/>
</dbReference>
<name>A0A0E9QR51_ANGAN</name>